<reference evidence="2 3" key="1">
    <citation type="submission" date="2024-04" db="EMBL/GenBank/DDBJ databases">
        <title>Genome sequencing and metabolic network reconstruction of aminoacids and betaine degradation by Anoxynatronum sibiricum.</title>
        <authorList>
            <person name="Detkova E.N."/>
            <person name="Boltjanskaja Y.V."/>
            <person name="Mardanov A.V."/>
            <person name="Kevbrin V."/>
        </authorList>
    </citation>
    <scope>NUCLEOTIDE SEQUENCE [LARGE SCALE GENOMIC DNA]</scope>
    <source>
        <strain evidence="2 3">Z-7981</strain>
    </source>
</reference>
<evidence type="ECO:0000313" key="3">
    <source>
        <dbReference type="Proteomes" id="UP001407405"/>
    </source>
</evidence>
<evidence type="ECO:0000259" key="1">
    <source>
        <dbReference type="Pfam" id="PF02754"/>
    </source>
</evidence>
<evidence type="ECO:0000313" key="2">
    <source>
        <dbReference type="EMBL" id="MEN1760441.1"/>
    </source>
</evidence>
<comment type="caution">
    <text evidence="2">The sequence shown here is derived from an EMBL/GenBank/DDBJ whole genome shotgun (WGS) entry which is preliminary data.</text>
</comment>
<organism evidence="2 3">
    <name type="scientific">Anoxynatronum sibiricum</name>
    <dbReference type="NCBI Taxonomy" id="210623"/>
    <lineage>
        <taxon>Bacteria</taxon>
        <taxon>Bacillati</taxon>
        <taxon>Bacillota</taxon>
        <taxon>Clostridia</taxon>
        <taxon>Eubacteriales</taxon>
        <taxon>Clostridiaceae</taxon>
        <taxon>Anoxynatronum</taxon>
    </lineage>
</organism>
<accession>A0ABU9VTE3</accession>
<feature type="domain" description="Cysteine-rich" evidence="1">
    <location>
        <begin position="9"/>
        <end position="89"/>
    </location>
</feature>
<dbReference type="RefSeq" id="WP_343185768.1">
    <property type="nucleotide sequence ID" value="NZ_JBCITM010000007.1"/>
</dbReference>
<protein>
    <submittedName>
        <fullName evidence="2">Heterodisulfide reductase-related iron-sulfur binding cluster</fullName>
    </submittedName>
</protein>
<name>A0ABU9VTE3_9CLOT</name>
<dbReference type="Pfam" id="PF02754">
    <property type="entry name" value="CCG"/>
    <property type="match status" value="1"/>
</dbReference>
<proteinExistence type="predicted"/>
<keyword evidence="3" id="KW-1185">Reference proteome</keyword>
<gene>
    <name evidence="2" type="ORF">AAIG11_08155</name>
</gene>
<sequence>MSFSNAPVTCHVQDSCATRQYPEVQQSARHLMTRLGVNPVKVNESDGRTLCCGQGELMGSSVNEPVSFLRKRASRFHKHPVMTYCAGCQEAVHRGGQSSYHLLDLIFPKETGNTFPVSLSPASLLTKWKNRRLFMTEAALITGKQQQCLPSFSGMVKIQGATHHCPVSTAAFRNTSSHKRE</sequence>
<dbReference type="EMBL" id="JBCITM010000007">
    <property type="protein sequence ID" value="MEN1760441.1"/>
    <property type="molecule type" value="Genomic_DNA"/>
</dbReference>
<dbReference type="InterPro" id="IPR004017">
    <property type="entry name" value="Cys_rich_dom"/>
</dbReference>
<dbReference type="Proteomes" id="UP001407405">
    <property type="component" value="Unassembled WGS sequence"/>
</dbReference>